<keyword evidence="3" id="KW-1185">Reference proteome</keyword>
<evidence type="ECO:0000313" key="3">
    <source>
        <dbReference type="Proteomes" id="UP000756132"/>
    </source>
</evidence>
<dbReference type="SUPFAM" id="SSF56601">
    <property type="entry name" value="beta-lactamase/transpeptidase-like"/>
    <property type="match status" value="1"/>
</dbReference>
<evidence type="ECO:0000259" key="1">
    <source>
        <dbReference type="Pfam" id="PF00144"/>
    </source>
</evidence>
<dbReference type="InterPro" id="IPR012338">
    <property type="entry name" value="Beta-lactam/transpept-like"/>
</dbReference>
<sequence length="346" mass="36986">MMGVLKDLETFMFSAERTADDGVPSASMAMLDDPTGPIQTHIIAQDKRHYDANTVYQACSIFKAITALAEAKLIDLGHLTYDTKVVDHVPESLLDSMLDDKTRHLMQYVTVGLLVSHRSGLSQHGFAGYTGDTPLPGYTELSAGQPPAKSPRLRFLNFPGSQCTYSGGGFVILQILLGQIMAKPFPEIMQEMVLGPLKMNRSRFGDLPTDESNFAKAHVTGYVQGTNRGRGYHEFTELAAAGLWTTPSDLLKAVAAIQISLHSDSGFLSRATADAMLAPVSPSTSGLNMAYGCGSDGTFFAHAGQNEPGFTCYVIGAHGYARPVLNGTNQPGTASVCIVTNSIIAS</sequence>
<evidence type="ECO:0000313" key="2">
    <source>
        <dbReference type="EMBL" id="UJO22277.1"/>
    </source>
</evidence>
<protein>
    <recommendedName>
        <fullName evidence="1">Beta-lactamase-related domain-containing protein</fullName>
    </recommendedName>
</protein>
<dbReference type="Gene3D" id="3.40.710.10">
    <property type="entry name" value="DD-peptidase/beta-lactamase superfamily"/>
    <property type="match status" value="1"/>
</dbReference>
<name>A0A9Q8PH41_PASFU</name>
<proteinExistence type="predicted"/>
<dbReference type="AlphaFoldDB" id="A0A9Q8PH41"/>
<dbReference type="EMBL" id="CP090171">
    <property type="protein sequence ID" value="UJO22277.1"/>
    <property type="molecule type" value="Genomic_DNA"/>
</dbReference>
<dbReference type="OrthoDB" id="5946976at2759"/>
<dbReference type="Pfam" id="PF00144">
    <property type="entry name" value="Beta-lactamase"/>
    <property type="match status" value="1"/>
</dbReference>
<reference evidence="2" key="2">
    <citation type="journal article" date="2022" name="Microb. Genom.">
        <title>A chromosome-scale genome assembly of the tomato pathogen Cladosporium fulvum reveals a compartmentalized genome architecture and the presence of a dispensable chromosome.</title>
        <authorList>
            <person name="Zaccaron A.Z."/>
            <person name="Chen L.H."/>
            <person name="Samaras A."/>
            <person name="Stergiopoulos I."/>
        </authorList>
    </citation>
    <scope>NUCLEOTIDE SEQUENCE</scope>
    <source>
        <strain evidence="2">Race5_Kim</strain>
    </source>
</reference>
<dbReference type="RefSeq" id="XP_047766643.1">
    <property type="nucleotide sequence ID" value="XM_047908757.1"/>
</dbReference>
<dbReference type="Proteomes" id="UP000756132">
    <property type="component" value="Chromosome 9"/>
</dbReference>
<dbReference type="GeneID" id="71989487"/>
<gene>
    <name evidence="2" type="ORF">CLAFUR5_09609</name>
</gene>
<dbReference type="InterPro" id="IPR050789">
    <property type="entry name" value="Diverse_Enzym_Activities"/>
</dbReference>
<organism evidence="2 3">
    <name type="scientific">Passalora fulva</name>
    <name type="common">Tomato leaf mold</name>
    <name type="synonym">Cladosporium fulvum</name>
    <dbReference type="NCBI Taxonomy" id="5499"/>
    <lineage>
        <taxon>Eukaryota</taxon>
        <taxon>Fungi</taxon>
        <taxon>Dikarya</taxon>
        <taxon>Ascomycota</taxon>
        <taxon>Pezizomycotina</taxon>
        <taxon>Dothideomycetes</taxon>
        <taxon>Dothideomycetidae</taxon>
        <taxon>Mycosphaerellales</taxon>
        <taxon>Mycosphaerellaceae</taxon>
        <taxon>Fulvia</taxon>
    </lineage>
</organism>
<reference evidence="2" key="1">
    <citation type="submission" date="2021-12" db="EMBL/GenBank/DDBJ databases">
        <authorList>
            <person name="Zaccaron A."/>
            <person name="Stergiopoulos I."/>
        </authorList>
    </citation>
    <scope>NUCLEOTIDE SEQUENCE</scope>
    <source>
        <strain evidence="2">Race5_Kim</strain>
    </source>
</reference>
<feature type="domain" description="Beta-lactamase-related" evidence="1">
    <location>
        <begin position="44"/>
        <end position="315"/>
    </location>
</feature>
<dbReference type="PANTHER" id="PTHR43283">
    <property type="entry name" value="BETA-LACTAMASE-RELATED"/>
    <property type="match status" value="1"/>
</dbReference>
<accession>A0A9Q8PH41</accession>
<dbReference type="KEGG" id="ffu:CLAFUR5_09609"/>
<dbReference type="InterPro" id="IPR001466">
    <property type="entry name" value="Beta-lactam-related"/>
</dbReference>